<gene>
    <name evidence="7" type="ORF">SAMN06265355_108271</name>
</gene>
<dbReference type="GO" id="GO:0030416">
    <property type="term" value="P:methylamine metabolic process"/>
    <property type="evidence" value="ECO:0007669"/>
    <property type="project" value="InterPro"/>
</dbReference>
<evidence type="ECO:0000313" key="8">
    <source>
        <dbReference type="Proteomes" id="UP000198420"/>
    </source>
</evidence>
<evidence type="ECO:0000259" key="6">
    <source>
        <dbReference type="Pfam" id="PF07291"/>
    </source>
</evidence>
<evidence type="ECO:0000256" key="1">
    <source>
        <dbReference type="ARBA" id="ARBA00004141"/>
    </source>
</evidence>
<dbReference type="OrthoDB" id="3483316at2"/>
<keyword evidence="2 5" id="KW-0812">Transmembrane</keyword>
<evidence type="ECO:0000313" key="7">
    <source>
        <dbReference type="EMBL" id="SNR91981.1"/>
    </source>
</evidence>
<evidence type="ECO:0000256" key="3">
    <source>
        <dbReference type="ARBA" id="ARBA00022989"/>
    </source>
</evidence>
<accession>A0A239A9G2</accession>
<comment type="subcellular location">
    <subcellularLocation>
        <location evidence="1">Membrane</location>
        <topology evidence="1">Multi-pass membrane protein</topology>
    </subcellularLocation>
</comment>
<dbReference type="Proteomes" id="UP000198420">
    <property type="component" value="Unassembled WGS sequence"/>
</dbReference>
<sequence length="176" mass="17005">MTGLLAGIAAVTVPLVLLVSLAGQIARPAALAAAVRAHRVLPAALAGAAAAAVIAAEALIGVAGAAALLLRLDGPARAAGGAAAVLLALYAAYAAHVARTRRGVPCGCGGAGTPMNGWVAGRAAALSALALTGALHGLPTGPTLYESSVEVAAGLGFAVLLWTLPHAMTEERRTAG</sequence>
<organism evidence="7 8">
    <name type="scientific">Actinomadura mexicana</name>
    <dbReference type="NCBI Taxonomy" id="134959"/>
    <lineage>
        <taxon>Bacteria</taxon>
        <taxon>Bacillati</taxon>
        <taxon>Actinomycetota</taxon>
        <taxon>Actinomycetes</taxon>
        <taxon>Streptosporangiales</taxon>
        <taxon>Thermomonosporaceae</taxon>
        <taxon>Actinomadura</taxon>
    </lineage>
</organism>
<dbReference type="GO" id="GO:0016020">
    <property type="term" value="C:membrane"/>
    <property type="evidence" value="ECO:0007669"/>
    <property type="project" value="UniProtKB-SubCell"/>
</dbReference>
<keyword evidence="8" id="KW-1185">Reference proteome</keyword>
<dbReference type="Pfam" id="PF07291">
    <property type="entry name" value="MauE"/>
    <property type="match status" value="1"/>
</dbReference>
<dbReference type="InterPro" id="IPR009908">
    <property type="entry name" value="Methylamine_util_MauE"/>
</dbReference>
<dbReference type="EMBL" id="FZNP01000008">
    <property type="protein sequence ID" value="SNR91981.1"/>
    <property type="molecule type" value="Genomic_DNA"/>
</dbReference>
<name>A0A239A9G2_9ACTN</name>
<keyword evidence="3 5" id="KW-1133">Transmembrane helix</keyword>
<feature type="transmembrane region" description="Helical" evidence="5">
    <location>
        <begin position="77"/>
        <end position="95"/>
    </location>
</feature>
<protein>
    <recommendedName>
        <fullName evidence="6">Methylamine utilisation protein MauE domain-containing protein</fullName>
    </recommendedName>
</protein>
<feature type="transmembrane region" description="Helical" evidence="5">
    <location>
        <begin position="47"/>
        <end position="70"/>
    </location>
</feature>
<evidence type="ECO:0000256" key="2">
    <source>
        <dbReference type="ARBA" id="ARBA00022692"/>
    </source>
</evidence>
<evidence type="ECO:0000256" key="4">
    <source>
        <dbReference type="ARBA" id="ARBA00023136"/>
    </source>
</evidence>
<reference evidence="8" key="1">
    <citation type="submission" date="2017-06" db="EMBL/GenBank/DDBJ databases">
        <authorList>
            <person name="Varghese N."/>
            <person name="Submissions S."/>
        </authorList>
    </citation>
    <scope>NUCLEOTIDE SEQUENCE [LARGE SCALE GENOMIC DNA]</scope>
    <source>
        <strain evidence="8">DSM 44485</strain>
    </source>
</reference>
<feature type="domain" description="Methylamine utilisation protein MauE" evidence="6">
    <location>
        <begin position="5"/>
        <end position="135"/>
    </location>
</feature>
<proteinExistence type="predicted"/>
<keyword evidence="4 5" id="KW-0472">Membrane</keyword>
<evidence type="ECO:0000256" key="5">
    <source>
        <dbReference type="SAM" id="Phobius"/>
    </source>
</evidence>
<dbReference type="AlphaFoldDB" id="A0A239A9G2"/>
<dbReference type="RefSeq" id="WP_089313695.1">
    <property type="nucleotide sequence ID" value="NZ_FZNP01000008.1"/>
</dbReference>